<feature type="non-terminal residue" evidence="1">
    <location>
        <position position="1"/>
    </location>
</feature>
<reference evidence="1 2" key="1">
    <citation type="journal article" date="2021" name="BMC Genomics">
        <title>Datura genome reveals duplications of psychoactive alkaloid biosynthetic genes and high mutation rate following tissue culture.</title>
        <authorList>
            <person name="Rajewski A."/>
            <person name="Carter-House D."/>
            <person name="Stajich J."/>
            <person name="Litt A."/>
        </authorList>
    </citation>
    <scope>NUCLEOTIDE SEQUENCE [LARGE SCALE GENOMIC DNA]</scope>
    <source>
        <strain evidence="1">AR-01</strain>
    </source>
</reference>
<dbReference type="EMBL" id="JACEIK010007152">
    <property type="protein sequence ID" value="MCE3049801.1"/>
    <property type="molecule type" value="Genomic_DNA"/>
</dbReference>
<evidence type="ECO:0000313" key="2">
    <source>
        <dbReference type="Proteomes" id="UP000823775"/>
    </source>
</evidence>
<gene>
    <name evidence="1" type="ORF">HAX54_045812</name>
</gene>
<comment type="caution">
    <text evidence="1">The sequence shown here is derived from an EMBL/GenBank/DDBJ whole genome shotgun (WGS) entry which is preliminary data.</text>
</comment>
<protein>
    <recommendedName>
        <fullName evidence="3">Cadherin domain-containing protein</fullName>
    </recommendedName>
</protein>
<accession>A0ABS8WI96</accession>
<proteinExistence type="predicted"/>
<evidence type="ECO:0008006" key="3">
    <source>
        <dbReference type="Google" id="ProtNLM"/>
    </source>
</evidence>
<dbReference type="Proteomes" id="UP000823775">
    <property type="component" value="Unassembled WGS sequence"/>
</dbReference>
<organism evidence="1 2">
    <name type="scientific">Datura stramonium</name>
    <name type="common">Jimsonweed</name>
    <name type="synonym">Common thornapple</name>
    <dbReference type="NCBI Taxonomy" id="4076"/>
    <lineage>
        <taxon>Eukaryota</taxon>
        <taxon>Viridiplantae</taxon>
        <taxon>Streptophyta</taxon>
        <taxon>Embryophyta</taxon>
        <taxon>Tracheophyta</taxon>
        <taxon>Spermatophyta</taxon>
        <taxon>Magnoliopsida</taxon>
        <taxon>eudicotyledons</taxon>
        <taxon>Gunneridae</taxon>
        <taxon>Pentapetalae</taxon>
        <taxon>asterids</taxon>
        <taxon>lamiids</taxon>
        <taxon>Solanales</taxon>
        <taxon>Solanaceae</taxon>
        <taxon>Solanoideae</taxon>
        <taxon>Datureae</taxon>
        <taxon>Datura</taxon>
    </lineage>
</organism>
<name>A0ABS8WI96_DATST</name>
<evidence type="ECO:0000313" key="1">
    <source>
        <dbReference type="EMBL" id="MCE3049801.1"/>
    </source>
</evidence>
<keyword evidence="2" id="KW-1185">Reference proteome</keyword>
<sequence>ISVALTPKSNSYALTIIQPKDQCYSQQPYLQVTISVTDQCSAPATSTLFLTSMTTSRQYSAPYVESEIPSSSIILGDLELDS</sequence>